<feature type="compositionally biased region" description="Polar residues" evidence="11">
    <location>
        <begin position="303"/>
        <end position="313"/>
    </location>
</feature>
<dbReference type="InterPro" id="IPR036322">
    <property type="entry name" value="WD40_repeat_dom_sf"/>
</dbReference>
<dbReference type="InterPro" id="IPR053958">
    <property type="entry name" value="HMGCR/SNAP/NPC1-like_SSD"/>
</dbReference>
<dbReference type="Proteomes" id="UP000812966">
    <property type="component" value="Unassembled WGS sequence"/>
</dbReference>
<feature type="compositionally biased region" description="Low complexity" evidence="11">
    <location>
        <begin position="214"/>
        <end position="234"/>
    </location>
</feature>
<evidence type="ECO:0000256" key="9">
    <source>
        <dbReference type="ARBA" id="ARBA00023136"/>
    </source>
</evidence>
<keyword evidence="5" id="KW-0677">Repeat</keyword>
<keyword evidence="7 12" id="KW-1133">Transmembrane helix</keyword>
<dbReference type="Pfam" id="PF12349">
    <property type="entry name" value="Sterol-sensing"/>
    <property type="match status" value="1"/>
</dbReference>
<keyword evidence="8" id="KW-0333">Golgi apparatus</keyword>
<feature type="transmembrane region" description="Helical" evidence="12">
    <location>
        <begin position="544"/>
        <end position="567"/>
    </location>
</feature>
<feature type="compositionally biased region" description="Basic and acidic residues" evidence="11">
    <location>
        <begin position="320"/>
        <end position="337"/>
    </location>
</feature>
<feature type="region of interest" description="Disordered" evidence="11">
    <location>
        <begin position="660"/>
        <end position="686"/>
    </location>
</feature>
<accession>A0A8K0JIB0</accession>
<evidence type="ECO:0000256" key="4">
    <source>
        <dbReference type="ARBA" id="ARBA00022692"/>
    </source>
</evidence>
<keyword evidence="10" id="KW-0325">Glycoprotein</keyword>
<gene>
    <name evidence="14" type="ORF">FFLO_04741</name>
</gene>
<name>A0A8K0JIB0_9TREE</name>
<dbReference type="InterPro" id="IPR000731">
    <property type="entry name" value="SSD"/>
</dbReference>
<feature type="transmembrane region" description="Helical" evidence="12">
    <location>
        <begin position="588"/>
        <end position="608"/>
    </location>
</feature>
<feature type="region of interest" description="Disordered" evidence="11">
    <location>
        <begin position="303"/>
        <end position="337"/>
    </location>
</feature>
<protein>
    <recommendedName>
        <fullName evidence="13">SSD domain-containing protein</fullName>
    </recommendedName>
</protein>
<evidence type="ECO:0000256" key="3">
    <source>
        <dbReference type="ARBA" id="ARBA00022574"/>
    </source>
</evidence>
<feature type="region of interest" description="Disordered" evidence="11">
    <location>
        <begin position="214"/>
        <end position="240"/>
    </location>
</feature>
<evidence type="ECO:0000256" key="5">
    <source>
        <dbReference type="ARBA" id="ARBA00022737"/>
    </source>
</evidence>
<feature type="transmembrane region" description="Helical" evidence="12">
    <location>
        <begin position="502"/>
        <end position="524"/>
    </location>
</feature>
<evidence type="ECO:0000256" key="11">
    <source>
        <dbReference type="SAM" id="MobiDB-lite"/>
    </source>
</evidence>
<keyword evidence="15" id="KW-1185">Reference proteome</keyword>
<keyword evidence="3" id="KW-0853">WD repeat</keyword>
<evidence type="ECO:0000256" key="2">
    <source>
        <dbReference type="ARBA" id="ARBA00004653"/>
    </source>
</evidence>
<feature type="compositionally biased region" description="Polar residues" evidence="11">
    <location>
        <begin position="21"/>
        <end position="30"/>
    </location>
</feature>
<feature type="compositionally biased region" description="Polar residues" evidence="11">
    <location>
        <begin position="1257"/>
        <end position="1267"/>
    </location>
</feature>
<dbReference type="GO" id="GO:0005789">
    <property type="term" value="C:endoplasmic reticulum membrane"/>
    <property type="evidence" value="ECO:0007669"/>
    <property type="project" value="UniProtKB-SubCell"/>
</dbReference>
<organism evidence="14 15">
    <name type="scientific">Filobasidium floriforme</name>
    <dbReference type="NCBI Taxonomy" id="5210"/>
    <lineage>
        <taxon>Eukaryota</taxon>
        <taxon>Fungi</taxon>
        <taxon>Dikarya</taxon>
        <taxon>Basidiomycota</taxon>
        <taxon>Agaricomycotina</taxon>
        <taxon>Tremellomycetes</taxon>
        <taxon>Filobasidiales</taxon>
        <taxon>Filobasidiaceae</taxon>
        <taxon>Filobasidium</taxon>
    </lineage>
</organism>
<comment type="subcellular location">
    <subcellularLocation>
        <location evidence="1">Endoplasmic reticulum membrane</location>
    </subcellularLocation>
    <subcellularLocation>
        <location evidence="2">Golgi apparatus membrane</location>
        <topology evidence="2">Multi-pass membrane protein</topology>
    </subcellularLocation>
</comment>
<feature type="region of interest" description="Disordered" evidence="11">
    <location>
        <begin position="353"/>
        <end position="378"/>
    </location>
</feature>
<dbReference type="PROSITE" id="PS50156">
    <property type="entry name" value="SSD"/>
    <property type="match status" value="1"/>
</dbReference>
<feature type="compositionally biased region" description="Low complexity" evidence="11">
    <location>
        <begin position="38"/>
        <end position="47"/>
    </location>
</feature>
<evidence type="ECO:0000259" key="13">
    <source>
        <dbReference type="PROSITE" id="PS50156"/>
    </source>
</evidence>
<dbReference type="GO" id="GO:0045540">
    <property type="term" value="P:regulation of cholesterol biosynthetic process"/>
    <property type="evidence" value="ECO:0007669"/>
    <property type="project" value="TreeGrafter"/>
</dbReference>
<evidence type="ECO:0000256" key="7">
    <source>
        <dbReference type="ARBA" id="ARBA00022989"/>
    </source>
</evidence>
<feature type="transmembrane region" description="Helical" evidence="12">
    <location>
        <begin position="614"/>
        <end position="637"/>
    </location>
</feature>
<keyword evidence="6" id="KW-0256">Endoplasmic reticulum</keyword>
<dbReference type="GO" id="GO:0032934">
    <property type="term" value="F:sterol binding"/>
    <property type="evidence" value="ECO:0007669"/>
    <property type="project" value="InterPro"/>
</dbReference>
<keyword evidence="4 12" id="KW-0812">Transmembrane</keyword>
<dbReference type="EMBL" id="JABELV010000106">
    <property type="protein sequence ID" value="KAG7530878.1"/>
    <property type="molecule type" value="Genomic_DNA"/>
</dbReference>
<dbReference type="SUPFAM" id="SSF50978">
    <property type="entry name" value="WD40 repeat-like"/>
    <property type="match status" value="1"/>
</dbReference>
<keyword evidence="9 12" id="KW-0472">Membrane</keyword>
<proteinExistence type="predicted"/>
<feature type="compositionally biased region" description="Polar residues" evidence="11">
    <location>
        <begin position="49"/>
        <end position="63"/>
    </location>
</feature>
<dbReference type="InterPro" id="IPR030225">
    <property type="entry name" value="SCAP"/>
</dbReference>
<comment type="caution">
    <text evidence="14">The sequence shown here is derived from an EMBL/GenBank/DDBJ whole genome shotgun (WGS) entry which is preliminary data.</text>
</comment>
<feature type="region of interest" description="Disordered" evidence="11">
    <location>
        <begin position="440"/>
        <end position="467"/>
    </location>
</feature>
<sequence>MSQHPTRPSRRHRLPSYERLTPSTSNTGLNSDVHKHASSSTSGSGLSVPATSTSRTKARSGSGSALKPKMTPNSSSNKKREARFAKAWLVEGFKAFGRHIARNQIRVLLIDSFVMTTLFYPALALQLQRSARSRSSSSSSTSTTSSRPSSSSSSAPISPIPPHSHLSRKSHSHEDPLSLLSTPLLDSFFPYPEPAFEFGEFPRFFWELEGDSGTGSSSSSSSIAESIGSDGASGIVKEDTWGPNTNWTWIVEDVQSGKSGGGSGTFDFDIGSSIGDSGSGTTSRIIAAPIVWTDVQTVLTTSRLFGGSPSSSLDTDEEEGSTRGDAERDSAGSSAVDKRLARVVDELGRRPGVRSATCFDPVTGQKNRSGACLSRGDARDESTASGVVYLKVEQEQAIRSGSTTRSIEDDWQDVSREVEKGSEREVGMIIESSRLGQVEGRTRSVSVRPRSAYNSVSMPSSPSQHPNPKEIPSPIIVLYVVLVTYLLVLLSRATNVHSRFGLAFTGVVELACSSIMSFSVMALLGFGDGKKGFKEGEAIVPYYILPFVILIVGVENMSAIVKAVYSVPVSYSVPDRVGLGLAKVGPSLLFTSLSDIAILSVIGFFVKLGPVRDFCLFASILIVVHFWMLITFFLTVLSIDCQRLELDDLLRQVSEIPIRKDPMGDTRQSRNSSQSVDTSGRTRSGSLTSDFANSTWIAGARKAWKARTARGGSLILLLTLLTGLYYANESRDARQTLASLGRRGGVLGHATPTLLAASNGSTASSRVWQAIRHDLTDQAVILILPVTRILLPSPGHAITPQDLVDSLPLISRPVLPRLKPVFYFFKIILLPQCLTAFIVWLILLYLLKDAELLDAQRNKKYAGEVVDELSSEEDHQVVKPEVNRSIRFARQMTSQVVLSCENDLRDVVVATQRNVGLAISITGQVTLFRPMGDPIGKDPLLTTMVSTGVVVAAITEDGKYACVASRSGRLRFFDISALEKPRSIGDASLPDSTNATPVAMRLTHLTNMEATRWSSHLTTELAATVAFSDGSVWIFSSDRSFQALRVVMSADAVKVIQFMSDGDSGQSRLVISSDTETTVWQAAGSDIRDPWTEIFKHKHALSGLTTTAITAFSILDTEHVAIGNVKGFLSIWSLETLSCCWSGPMFGTGGGLPIDRLECVVTPMELCVQCSRTKSQTCMIIGSTTASVVDVEFQAKHENQDPCSCAASTRNTPGIRPVDKLLSIPIKRTPRRASRTYQAPSPVNIPDRRSPSPSPSQTRLHTSQAYTDSPPKSEVTNLDSDIEDMERASHESLDRLANDSVLRWTRTRSNEWAMHRGSFALLADPGILVITRKRAANANESLDAQWQTVIVDLLAADQRDEALIPFTPSLSPEPKPLAKDLSNTRMSLSAMRASRLASLNKSASAQRAPSVKHPLLAFSRAKSVRVTRNDICLIVTGNIVHSRTVPTSSPISAPPTIIEEPPRKMSAFHTAPLAPPTLVTPRR</sequence>
<evidence type="ECO:0000256" key="12">
    <source>
        <dbReference type="SAM" id="Phobius"/>
    </source>
</evidence>
<feature type="region of interest" description="Disordered" evidence="11">
    <location>
        <begin position="1229"/>
        <end position="1277"/>
    </location>
</feature>
<dbReference type="PANTHER" id="PTHR46378:SF1">
    <property type="entry name" value="STEROL REGULATORY ELEMENT-BINDING PROTEIN CLEAVAGE-ACTIVATING PROTEIN"/>
    <property type="match status" value="1"/>
</dbReference>
<evidence type="ECO:0000313" key="14">
    <source>
        <dbReference type="EMBL" id="KAG7530878.1"/>
    </source>
</evidence>
<evidence type="ECO:0000256" key="1">
    <source>
        <dbReference type="ARBA" id="ARBA00004586"/>
    </source>
</evidence>
<feature type="region of interest" description="Disordered" evidence="11">
    <location>
        <begin position="131"/>
        <end position="174"/>
    </location>
</feature>
<feature type="compositionally biased region" description="Low complexity" evidence="11">
    <location>
        <begin position="131"/>
        <end position="157"/>
    </location>
</feature>
<feature type="transmembrane region" description="Helical" evidence="12">
    <location>
        <begin position="471"/>
        <end position="490"/>
    </location>
</feature>
<evidence type="ECO:0000256" key="6">
    <source>
        <dbReference type="ARBA" id="ARBA00022824"/>
    </source>
</evidence>
<feature type="domain" description="SSD" evidence="13">
    <location>
        <begin position="475"/>
        <end position="639"/>
    </location>
</feature>
<evidence type="ECO:0000256" key="10">
    <source>
        <dbReference type="ARBA" id="ARBA00023180"/>
    </source>
</evidence>
<feature type="transmembrane region" description="Helical" evidence="12">
    <location>
        <begin position="821"/>
        <end position="847"/>
    </location>
</feature>
<feature type="region of interest" description="Disordered" evidence="11">
    <location>
        <begin position="1"/>
        <end position="80"/>
    </location>
</feature>
<reference evidence="14" key="1">
    <citation type="submission" date="2020-04" db="EMBL/GenBank/DDBJ databases">
        <title>Analysis of mating type loci in Filobasidium floriforme.</title>
        <authorList>
            <person name="Nowrousian M."/>
        </authorList>
    </citation>
    <scope>NUCLEOTIDE SEQUENCE</scope>
    <source>
        <strain evidence="14">CBS 6242</strain>
    </source>
</reference>
<evidence type="ECO:0000256" key="8">
    <source>
        <dbReference type="ARBA" id="ARBA00023034"/>
    </source>
</evidence>
<dbReference type="PANTHER" id="PTHR46378">
    <property type="entry name" value="STEROL REGULATORY ELEMENT-BINDING PROTEIN CLEAVAGE-ACTIVATING PROTEIN"/>
    <property type="match status" value="1"/>
</dbReference>
<feature type="compositionally biased region" description="Polar residues" evidence="11">
    <location>
        <begin position="452"/>
        <end position="466"/>
    </location>
</feature>
<dbReference type="GO" id="GO:0032936">
    <property type="term" value="C:SREBP-SCAP complex"/>
    <property type="evidence" value="ECO:0007669"/>
    <property type="project" value="TreeGrafter"/>
</dbReference>
<dbReference type="GO" id="GO:0032933">
    <property type="term" value="P:SREBP signaling pathway"/>
    <property type="evidence" value="ECO:0007669"/>
    <property type="project" value="InterPro"/>
</dbReference>
<evidence type="ECO:0000313" key="15">
    <source>
        <dbReference type="Proteomes" id="UP000812966"/>
    </source>
</evidence>
<dbReference type="GO" id="GO:0000139">
    <property type="term" value="C:Golgi membrane"/>
    <property type="evidence" value="ECO:0007669"/>
    <property type="project" value="UniProtKB-SubCell"/>
</dbReference>